<accession>A0A919BA22</accession>
<name>A0A919BA22_9ACTN</name>
<dbReference type="EMBL" id="BNBD01000026">
    <property type="protein sequence ID" value="GHF73951.1"/>
    <property type="molecule type" value="Genomic_DNA"/>
</dbReference>
<organism evidence="1 2">
    <name type="scientific">Streptomyces mashuensis</name>
    <dbReference type="NCBI Taxonomy" id="33904"/>
    <lineage>
        <taxon>Bacteria</taxon>
        <taxon>Bacillati</taxon>
        <taxon>Actinomycetota</taxon>
        <taxon>Actinomycetes</taxon>
        <taxon>Kitasatosporales</taxon>
        <taxon>Streptomycetaceae</taxon>
        <taxon>Streptomyces</taxon>
    </lineage>
</organism>
<comment type="caution">
    <text evidence="1">The sequence shown here is derived from an EMBL/GenBank/DDBJ whole genome shotgun (WGS) entry which is preliminary data.</text>
</comment>
<proteinExistence type="predicted"/>
<protein>
    <submittedName>
        <fullName evidence="1">Uncharacterized protein</fullName>
    </submittedName>
</protein>
<dbReference type="AlphaFoldDB" id="A0A919BA22"/>
<dbReference type="Proteomes" id="UP000638313">
    <property type="component" value="Unassembled WGS sequence"/>
</dbReference>
<evidence type="ECO:0000313" key="1">
    <source>
        <dbReference type="EMBL" id="GHF73951.1"/>
    </source>
</evidence>
<reference evidence="1" key="1">
    <citation type="journal article" date="2014" name="Int. J. Syst. Evol. Microbiol.">
        <title>Complete genome sequence of Corynebacterium casei LMG S-19264T (=DSM 44701T), isolated from a smear-ripened cheese.</title>
        <authorList>
            <consortium name="US DOE Joint Genome Institute (JGI-PGF)"/>
            <person name="Walter F."/>
            <person name="Albersmeier A."/>
            <person name="Kalinowski J."/>
            <person name="Ruckert C."/>
        </authorList>
    </citation>
    <scope>NUCLEOTIDE SEQUENCE</scope>
    <source>
        <strain evidence="1">JCM 4059</strain>
    </source>
</reference>
<gene>
    <name evidence="1" type="ORF">GCM10010218_63840</name>
</gene>
<keyword evidence="2" id="KW-1185">Reference proteome</keyword>
<reference evidence="1" key="2">
    <citation type="submission" date="2020-09" db="EMBL/GenBank/DDBJ databases">
        <authorList>
            <person name="Sun Q."/>
            <person name="Ohkuma M."/>
        </authorList>
    </citation>
    <scope>NUCLEOTIDE SEQUENCE</scope>
    <source>
        <strain evidence="1">JCM 4059</strain>
    </source>
</reference>
<sequence>MFVQVRAVMVASGWGKEGVVPCCAAMAPAVPGAGWVGWVVLRGVVGHDPKLYTCIMWRCRLFSQIG</sequence>
<evidence type="ECO:0000313" key="2">
    <source>
        <dbReference type="Proteomes" id="UP000638313"/>
    </source>
</evidence>